<keyword evidence="5" id="KW-1185">Reference proteome</keyword>
<dbReference type="STRING" id="408657.SAMN04487995_4136"/>
<dbReference type="OrthoDB" id="7556122at2"/>
<dbReference type="Gene3D" id="1.10.10.10">
    <property type="entry name" value="Winged helix-like DNA-binding domain superfamily/Winged helix DNA-binding domain"/>
    <property type="match status" value="1"/>
</dbReference>
<dbReference type="AlphaFoldDB" id="A0A1H6XWS9"/>
<evidence type="ECO:0000259" key="3">
    <source>
        <dbReference type="PROSITE" id="PS51755"/>
    </source>
</evidence>
<dbReference type="InterPro" id="IPR016032">
    <property type="entry name" value="Sig_transdc_resp-reg_C-effctor"/>
</dbReference>
<accession>A0A1H6XWS9</accession>
<evidence type="ECO:0000256" key="2">
    <source>
        <dbReference type="PROSITE-ProRule" id="PRU01091"/>
    </source>
</evidence>
<dbReference type="PROSITE" id="PS51755">
    <property type="entry name" value="OMPR_PHOB"/>
    <property type="match status" value="1"/>
</dbReference>
<name>A0A1H6XWS9_9BACT</name>
<reference evidence="4 5" key="1">
    <citation type="submission" date="2016-10" db="EMBL/GenBank/DDBJ databases">
        <authorList>
            <person name="de Groot N.N."/>
        </authorList>
    </citation>
    <scope>NUCLEOTIDE SEQUENCE [LARGE SCALE GENOMIC DNA]</scope>
    <source>
        <strain evidence="4 5">DSM 19938</strain>
    </source>
</reference>
<dbReference type="Pfam" id="PF00486">
    <property type="entry name" value="Trans_reg_C"/>
    <property type="match status" value="1"/>
</dbReference>
<gene>
    <name evidence="4" type="ORF">SAMN04487995_4136</name>
</gene>
<sequence>MSFRGVRLNTKATFTLMGMIFLIFSTQEKVTGNNESVRFSEKVNLALRRTAHLLLVENGDSTSGISPVKQEDAGTFVVRINKLFDYDKLPGLLQKSLKVHGIDRGYDVSVFRCENSTIVLGYNFQDLNQKEGVPCNGRKLEADCYNLKVTFYPEIKTASASTNWWILPVGSLLAGLGFIVWKRAKKEEKVVDFVSNIETDHKINFANSSLDITSLILISEGRIHNLTYREAKLLHLFANNKNKVLERDFILKSVWEDEGIIVGRSVDVFVSRLRKMLADDPNVKISAIHGIGYRLDIIQ</sequence>
<dbReference type="GO" id="GO:0000160">
    <property type="term" value="P:phosphorelay signal transduction system"/>
    <property type="evidence" value="ECO:0007669"/>
    <property type="project" value="InterPro"/>
</dbReference>
<dbReference type="Proteomes" id="UP000199532">
    <property type="component" value="Unassembled WGS sequence"/>
</dbReference>
<dbReference type="RefSeq" id="WP_090338130.1">
    <property type="nucleotide sequence ID" value="NZ_FNXY01000006.1"/>
</dbReference>
<proteinExistence type="predicted"/>
<evidence type="ECO:0000313" key="4">
    <source>
        <dbReference type="EMBL" id="SEJ31217.1"/>
    </source>
</evidence>
<dbReference type="GO" id="GO:0006355">
    <property type="term" value="P:regulation of DNA-templated transcription"/>
    <property type="evidence" value="ECO:0007669"/>
    <property type="project" value="InterPro"/>
</dbReference>
<dbReference type="EMBL" id="FNXY01000006">
    <property type="protein sequence ID" value="SEJ31217.1"/>
    <property type="molecule type" value="Genomic_DNA"/>
</dbReference>
<dbReference type="SMART" id="SM00862">
    <property type="entry name" value="Trans_reg_C"/>
    <property type="match status" value="1"/>
</dbReference>
<dbReference type="InterPro" id="IPR001867">
    <property type="entry name" value="OmpR/PhoB-type_DNA-bd"/>
</dbReference>
<evidence type="ECO:0000313" key="5">
    <source>
        <dbReference type="Proteomes" id="UP000199532"/>
    </source>
</evidence>
<evidence type="ECO:0000256" key="1">
    <source>
        <dbReference type="ARBA" id="ARBA00023125"/>
    </source>
</evidence>
<keyword evidence="1 2" id="KW-0238">DNA-binding</keyword>
<dbReference type="GO" id="GO:0003677">
    <property type="term" value="F:DNA binding"/>
    <property type="evidence" value="ECO:0007669"/>
    <property type="project" value="UniProtKB-UniRule"/>
</dbReference>
<feature type="domain" description="OmpR/PhoB-type" evidence="3">
    <location>
        <begin position="200"/>
        <end position="297"/>
    </location>
</feature>
<dbReference type="InterPro" id="IPR036388">
    <property type="entry name" value="WH-like_DNA-bd_sf"/>
</dbReference>
<feature type="DNA-binding region" description="OmpR/PhoB-type" evidence="2">
    <location>
        <begin position="200"/>
        <end position="297"/>
    </location>
</feature>
<organism evidence="4 5">
    <name type="scientific">Dyadobacter koreensis</name>
    <dbReference type="NCBI Taxonomy" id="408657"/>
    <lineage>
        <taxon>Bacteria</taxon>
        <taxon>Pseudomonadati</taxon>
        <taxon>Bacteroidota</taxon>
        <taxon>Cytophagia</taxon>
        <taxon>Cytophagales</taxon>
        <taxon>Spirosomataceae</taxon>
        <taxon>Dyadobacter</taxon>
    </lineage>
</organism>
<dbReference type="CDD" id="cd00383">
    <property type="entry name" value="trans_reg_C"/>
    <property type="match status" value="1"/>
</dbReference>
<protein>
    <submittedName>
        <fullName evidence="4">Transcriptional regulatory protein, C terminal</fullName>
    </submittedName>
</protein>
<dbReference type="SUPFAM" id="SSF46894">
    <property type="entry name" value="C-terminal effector domain of the bipartite response regulators"/>
    <property type="match status" value="1"/>
</dbReference>